<dbReference type="Proteomes" id="UP001499895">
    <property type="component" value="Unassembled WGS sequence"/>
</dbReference>
<sequence length="192" mass="21403">MRTETRTPLRLDLLITLCRLHREGVAARITRDLVPTRAELLEIVQWESRAARELELMLDTHGWPGPALVGEVGAEAAWWVALLCDRQSVFQQKAHALLLESVDREDAPARHLAYFTDRQLMHDGGKPQLYGTQYILGADGALTRHPVADPGLLGLRRHRVGLPKLCEARPADLRLVAFTRGPLAAACLTPTR</sequence>
<dbReference type="EMBL" id="BAAAHB010000065">
    <property type="protein sequence ID" value="GAA0480224.1"/>
    <property type="molecule type" value="Genomic_DNA"/>
</dbReference>
<dbReference type="InterPro" id="IPR046732">
    <property type="entry name" value="DUF6624"/>
</dbReference>
<accession>A0ABP3KHU1</accession>
<dbReference type="Pfam" id="PF20329">
    <property type="entry name" value="DUF6624"/>
    <property type="match status" value="1"/>
</dbReference>
<proteinExistence type="predicted"/>
<evidence type="ECO:0000313" key="2">
    <source>
        <dbReference type="Proteomes" id="UP001499895"/>
    </source>
</evidence>
<protein>
    <submittedName>
        <fullName evidence="1">Uncharacterized protein</fullName>
    </submittedName>
</protein>
<comment type="caution">
    <text evidence="1">The sequence shown here is derived from an EMBL/GenBank/DDBJ whole genome shotgun (WGS) entry which is preliminary data.</text>
</comment>
<evidence type="ECO:0000313" key="1">
    <source>
        <dbReference type="EMBL" id="GAA0480224.1"/>
    </source>
</evidence>
<gene>
    <name evidence="1" type="ORF">GCM10009544_47740</name>
</gene>
<dbReference type="RefSeq" id="WP_344094233.1">
    <property type="nucleotide sequence ID" value="NZ_BAAAHB010000065.1"/>
</dbReference>
<organism evidence="1 2">
    <name type="scientific">Streptomyces stramineus</name>
    <dbReference type="NCBI Taxonomy" id="173861"/>
    <lineage>
        <taxon>Bacteria</taxon>
        <taxon>Bacillati</taxon>
        <taxon>Actinomycetota</taxon>
        <taxon>Actinomycetes</taxon>
        <taxon>Kitasatosporales</taxon>
        <taxon>Streptomycetaceae</taxon>
        <taxon>Streptomyces</taxon>
    </lineage>
</organism>
<name>A0ABP3KHU1_9ACTN</name>
<keyword evidence="2" id="KW-1185">Reference proteome</keyword>
<reference evidence="2" key="1">
    <citation type="journal article" date="2019" name="Int. J. Syst. Evol. Microbiol.">
        <title>The Global Catalogue of Microorganisms (GCM) 10K type strain sequencing project: providing services to taxonomists for standard genome sequencing and annotation.</title>
        <authorList>
            <consortium name="The Broad Institute Genomics Platform"/>
            <consortium name="The Broad Institute Genome Sequencing Center for Infectious Disease"/>
            <person name="Wu L."/>
            <person name="Ma J."/>
        </authorList>
    </citation>
    <scope>NUCLEOTIDE SEQUENCE [LARGE SCALE GENOMIC DNA]</scope>
    <source>
        <strain evidence="2">JCM 10649</strain>
    </source>
</reference>